<keyword evidence="5 9" id="KW-0479">Metal-binding</keyword>
<feature type="binding site" evidence="9">
    <location>
        <position position="85"/>
    </location>
    <ligand>
        <name>Mg(2+)</name>
        <dbReference type="ChEBI" id="CHEBI:18420"/>
        <label>2</label>
    </ligand>
</feature>
<feature type="binding site" evidence="10">
    <location>
        <position position="210"/>
    </location>
    <ligand>
        <name>Mg(2+)</name>
        <dbReference type="ChEBI" id="CHEBI:18420"/>
        <label>1</label>
        <note>catalytic</note>
    </ligand>
</feature>
<dbReference type="SUPFAM" id="SSF56655">
    <property type="entry name" value="Carbohydrate phosphatase"/>
    <property type="match status" value="1"/>
</dbReference>
<evidence type="ECO:0000256" key="5">
    <source>
        <dbReference type="ARBA" id="ARBA00022723"/>
    </source>
</evidence>
<organism evidence="11 12">
    <name type="scientific">Oricola thermophila</name>
    <dbReference type="NCBI Taxonomy" id="2742145"/>
    <lineage>
        <taxon>Bacteria</taxon>
        <taxon>Pseudomonadati</taxon>
        <taxon>Pseudomonadota</taxon>
        <taxon>Alphaproteobacteria</taxon>
        <taxon>Hyphomicrobiales</taxon>
        <taxon>Ahrensiaceae</taxon>
        <taxon>Oricola</taxon>
    </lineage>
</organism>
<dbReference type="InterPro" id="IPR000760">
    <property type="entry name" value="Inositol_monophosphatase-like"/>
</dbReference>
<evidence type="ECO:0000256" key="8">
    <source>
        <dbReference type="ARBA" id="ARBA00023136"/>
    </source>
</evidence>
<dbReference type="GO" id="GO:0046854">
    <property type="term" value="P:phosphatidylinositol phosphate biosynthetic process"/>
    <property type="evidence" value="ECO:0007669"/>
    <property type="project" value="InterPro"/>
</dbReference>
<evidence type="ECO:0000256" key="7">
    <source>
        <dbReference type="ARBA" id="ARBA00022842"/>
    </source>
</evidence>
<dbReference type="InterPro" id="IPR006240">
    <property type="entry name" value="CysQ"/>
</dbReference>
<keyword evidence="3 9" id="KW-1003">Cell membrane</keyword>
<dbReference type="CDD" id="cd01638">
    <property type="entry name" value="CysQ"/>
    <property type="match status" value="1"/>
</dbReference>
<accession>A0A6N1VD12</accession>
<dbReference type="Gene3D" id="3.30.540.10">
    <property type="entry name" value="Fructose-1,6-Bisphosphatase, subunit A, domain 1"/>
    <property type="match status" value="1"/>
</dbReference>
<keyword evidence="4 9" id="KW-0997">Cell inner membrane</keyword>
<dbReference type="PANTHER" id="PTHR43028">
    <property type="entry name" value="3'(2'),5'-BISPHOSPHATE NUCLEOTIDASE 1"/>
    <property type="match status" value="1"/>
</dbReference>
<dbReference type="HAMAP" id="MF_02095">
    <property type="entry name" value="CysQ"/>
    <property type="match status" value="1"/>
</dbReference>
<protein>
    <recommendedName>
        <fullName evidence="9">3'(2'),5'-bisphosphate nucleotidase CysQ</fullName>
        <ecNumber evidence="9">3.1.3.7</ecNumber>
    </recommendedName>
    <alternativeName>
        <fullName evidence="9">3'(2'),5-bisphosphonucleoside 3'(2')-phosphohydrolase</fullName>
    </alternativeName>
    <alternativeName>
        <fullName evidence="9">3'-phosphoadenosine 5'-phosphate phosphatase</fullName>
        <shortName evidence="9">PAP phosphatase</shortName>
    </alternativeName>
</protein>
<evidence type="ECO:0000256" key="2">
    <source>
        <dbReference type="ARBA" id="ARBA00005289"/>
    </source>
</evidence>
<dbReference type="Gene3D" id="3.40.190.80">
    <property type="match status" value="1"/>
</dbReference>
<evidence type="ECO:0000256" key="3">
    <source>
        <dbReference type="ARBA" id="ARBA00022475"/>
    </source>
</evidence>
<dbReference type="KEGG" id="orm:HTY61_10030"/>
<evidence type="ECO:0000313" key="12">
    <source>
        <dbReference type="Proteomes" id="UP000509367"/>
    </source>
</evidence>
<dbReference type="AlphaFoldDB" id="A0A6N1VD12"/>
<dbReference type="PROSITE" id="PS00630">
    <property type="entry name" value="IMP_2"/>
    <property type="match status" value="1"/>
</dbReference>
<feature type="binding site" evidence="10">
    <location>
        <position position="88"/>
    </location>
    <ligand>
        <name>Mg(2+)</name>
        <dbReference type="ChEBI" id="CHEBI:18420"/>
        <label>1</label>
        <note>catalytic</note>
    </ligand>
</feature>
<comment type="function">
    <text evidence="9">Converts adenosine-3',5'-bisphosphate (PAP) to AMP.</text>
</comment>
<sequence length="263" mass="28347">MTDFPIQDLMQITRQAGDTAMAIYSRKHDVAIKEDNSPVTEADLAVDNLLFPALTERYPEIPVVTEERAATQSIEPGRGRFFLVDPIDGTKEFINKTGEFTINIALIEDGHPVAGIVHAPAAGRMFVGTSSGGAYEIDEDGTSREIRVRACEANLTAVASRSHMTEDTELFISENKIGNCVNAGSSLKFCLVAAGEADIYPRFGPTMEWDTAAGHAVLSAAGGRVLTCDGSPLSYGKPKFRNPYFIAASPTARYTIPVTIKSI</sequence>
<dbReference type="GO" id="GO:0000287">
    <property type="term" value="F:magnesium ion binding"/>
    <property type="evidence" value="ECO:0007669"/>
    <property type="project" value="UniProtKB-UniRule"/>
</dbReference>
<feature type="binding site" evidence="9">
    <location>
        <begin position="87"/>
        <end position="90"/>
    </location>
    <ligand>
        <name>substrate</name>
    </ligand>
</feature>
<dbReference type="EMBL" id="CP054836">
    <property type="protein sequence ID" value="QKV18764.1"/>
    <property type="molecule type" value="Genomic_DNA"/>
</dbReference>
<comment type="similarity">
    <text evidence="2 9">Belongs to the inositol monophosphatase superfamily. CysQ family.</text>
</comment>
<evidence type="ECO:0000256" key="1">
    <source>
        <dbReference type="ARBA" id="ARBA00001625"/>
    </source>
</evidence>
<dbReference type="Proteomes" id="UP000509367">
    <property type="component" value="Chromosome"/>
</dbReference>
<dbReference type="PROSITE" id="PS00629">
    <property type="entry name" value="IMP_1"/>
    <property type="match status" value="1"/>
</dbReference>
<feature type="binding site" evidence="9">
    <location>
        <position position="87"/>
    </location>
    <ligand>
        <name>Mg(2+)</name>
        <dbReference type="ChEBI" id="CHEBI:18420"/>
        <label>1</label>
    </ligand>
</feature>
<dbReference type="InterPro" id="IPR020583">
    <property type="entry name" value="Inositol_monoP_metal-BS"/>
</dbReference>
<comment type="subcellular location">
    <subcellularLocation>
        <location evidence="9">Cell inner membrane</location>
        <topology evidence="9">Peripheral membrane protein</topology>
        <orientation evidence="9">Cytoplasmic side</orientation>
    </subcellularLocation>
</comment>
<dbReference type="EC" id="3.1.3.7" evidence="9"/>
<reference evidence="11 12" key="1">
    <citation type="submission" date="2020-06" db="EMBL/GenBank/DDBJ databases">
        <title>Oricola thermophila sp. nov. isolated from a tidal sediments.</title>
        <authorList>
            <person name="Kwon K.K."/>
            <person name="Yang S.-H."/>
            <person name="Park M.-J."/>
        </authorList>
    </citation>
    <scope>NUCLEOTIDE SEQUENCE [LARGE SCALE GENOMIC DNA]</scope>
    <source>
        <strain evidence="11 12">MEBiC13590</strain>
    </source>
</reference>
<keyword evidence="7 9" id="KW-0460">Magnesium</keyword>
<evidence type="ECO:0000313" key="11">
    <source>
        <dbReference type="EMBL" id="QKV18764.1"/>
    </source>
</evidence>
<feature type="binding site" evidence="10">
    <location>
        <position position="85"/>
    </location>
    <ligand>
        <name>Mg(2+)</name>
        <dbReference type="ChEBI" id="CHEBI:18420"/>
        <label>1</label>
        <note>catalytic</note>
    </ligand>
</feature>
<evidence type="ECO:0000256" key="4">
    <source>
        <dbReference type="ARBA" id="ARBA00022519"/>
    </source>
</evidence>
<name>A0A6N1VD12_9HYPH</name>
<feature type="binding site" evidence="9">
    <location>
        <position position="88"/>
    </location>
    <ligand>
        <name>Mg(2+)</name>
        <dbReference type="ChEBI" id="CHEBI:18420"/>
        <label>2</label>
    </ligand>
</feature>
<dbReference type="Pfam" id="PF00459">
    <property type="entry name" value="Inositol_P"/>
    <property type="match status" value="1"/>
</dbReference>
<feature type="binding site" evidence="9">
    <location>
        <position position="66"/>
    </location>
    <ligand>
        <name>Mg(2+)</name>
        <dbReference type="ChEBI" id="CHEBI:18420"/>
        <label>1</label>
    </ligand>
</feature>
<comment type="catalytic activity">
    <reaction evidence="1 9">
        <text>adenosine 3',5'-bisphosphate + H2O = AMP + phosphate</text>
        <dbReference type="Rhea" id="RHEA:10040"/>
        <dbReference type="ChEBI" id="CHEBI:15377"/>
        <dbReference type="ChEBI" id="CHEBI:43474"/>
        <dbReference type="ChEBI" id="CHEBI:58343"/>
        <dbReference type="ChEBI" id="CHEBI:456215"/>
        <dbReference type="EC" id="3.1.3.7"/>
    </reaction>
</comment>
<feature type="binding site" evidence="10">
    <location>
        <position position="87"/>
    </location>
    <ligand>
        <name>Mg(2+)</name>
        <dbReference type="ChEBI" id="CHEBI:18420"/>
        <label>1</label>
        <note>catalytic</note>
    </ligand>
</feature>
<feature type="binding site" evidence="10">
    <location>
        <position position="66"/>
    </location>
    <ligand>
        <name>Mg(2+)</name>
        <dbReference type="ChEBI" id="CHEBI:18420"/>
        <label>1</label>
        <note>catalytic</note>
    </ligand>
</feature>
<dbReference type="RefSeq" id="WP_175276657.1">
    <property type="nucleotide sequence ID" value="NZ_CP054836.1"/>
</dbReference>
<keyword evidence="12" id="KW-1185">Reference proteome</keyword>
<keyword evidence="6 9" id="KW-0378">Hydrolase</keyword>
<dbReference type="GO" id="GO:0000103">
    <property type="term" value="P:sulfate assimilation"/>
    <property type="evidence" value="ECO:0007669"/>
    <property type="project" value="TreeGrafter"/>
</dbReference>
<gene>
    <name evidence="9 11" type="primary">cysQ</name>
    <name evidence="11" type="ORF">HTY61_10030</name>
</gene>
<evidence type="ECO:0000256" key="10">
    <source>
        <dbReference type="PIRSR" id="PIRSR600760-2"/>
    </source>
</evidence>
<proteinExistence type="inferred from homology"/>
<dbReference type="InterPro" id="IPR050725">
    <property type="entry name" value="CysQ/Inositol_MonoPase"/>
</dbReference>
<dbReference type="PRINTS" id="PR00377">
    <property type="entry name" value="IMPHPHTASES"/>
</dbReference>
<evidence type="ECO:0000256" key="6">
    <source>
        <dbReference type="ARBA" id="ARBA00022801"/>
    </source>
</evidence>
<dbReference type="InterPro" id="IPR020550">
    <property type="entry name" value="Inositol_monophosphatase_CS"/>
</dbReference>
<feature type="binding site" evidence="9">
    <location>
        <position position="85"/>
    </location>
    <ligand>
        <name>Mg(2+)</name>
        <dbReference type="ChEBI" id="CHEBI:18420"/>
        <label>1</label>
    </ligand>
</feature>
<dbReference type="GO" id="GO:0008441">
    <property type="term" value="F:3'(2'),5'-bisphosphate nucleotidase activity"/>
    <property type="evidence" value="ECO:0007669"/>
    <property type="project" value="UniProtKB-UniRule"/>
</dbReference>
<dbReference type="GO" id="GO:0050427">
    <property type="term" value="P:3'-phosphoadenosine 5'-phosphosulfate metabolic process"/>
    <property type="evidence" value="ECO:0007669"/>
    <property type="project" value="TreeGrafter"/>
</dbReference>
<feature type="binding site" evidence="9">
    <location>
        <position position="210"/>
    </location>
    <ligand>
        <name>Mg(2+)</name>
        <dbReference type="ChEBI" id="CHEBI:18420"/>
        <label>2</label>
    </ligand>
</feature>
<evidence type="ECO:0000256" key="9">
    <source>
        <dbReference type="HAMAP-Rule" id="MF_02095"/>
    </source>
</evidence>
<dbReference type="NCBIfam" id="TIGR01331">
    <property type="entry name" value="bisphos_cysQ"/>
    <property type="match status" value="1"/>
</dbReference>
<feature type="binding site" evidence="9">
    <location>
        <position position="66"/>
    </location>
    <ligand>
        <name>substrate</name>
    </ligand>
</feature>
<dbReference type="GO" id="GO:0005886">
    <property type="term" value="C:plasma membrane"/>
    <property type="evidence" value="ECO:0007669"/>
    <property type="project" value="UniProtKB-SubCell"/>
</dbReference>
<dbReference type="PANTHER" id="PTHR43028:SF5">
    <property type="entry name" value="3'(2'),5'-BISPHOSPHATE NUCLEOTIDASE 1"/>
    <property type="match status" value="1"/>
</dbReference>
<feature type="binding site" evidence="9">
    <location>
        <position position="210"/>
    </location>
    <ligand>
        <name>substrate</name>
    </ligand>
</feature>
<keyword evidence="8 9" id="KW-0472">Membrane</keyword>
<comment type="cofactor">
    <cofactor evidence="9 10">
        <name>Mg(2+)</name>
        <dbReference type="ChEBI" id="CHEBI:18420"/>
    </cofactor>
</comment>